<dbReference type="GO" id="GO:0004519">
    <property type="term" value="F:endonuclease activity"/>
    <property type="evidence" value="ECO:0007669"/>
    <property type="project" value="UniProtKB-KW"/>
</dbReference>
<dbReference type="REBASE" id="1028">
    <property type="entry name" value="Esp3I"/>
</dbReference>
<keyword evidence="1" id="KW-0540">Nuclease</keyword>
<gene>
    <name evidence="1" type="primary">esp3IR</name>
</gene>
<keyword evidence="1" id="KW-0255">Endonuclease</keyword>
<evidence type="ECO:0000313" key="1">
    <source>
        <dbReference type="EMBL" id="AAM09641.1"/>
    </source>
</evidence>
<dbReference type="AlphaFoldDB" id="Q8RNY4"/>
<reference evidence="1" key="1">
    <citation type="journal article" date="2002" name="Mol. Genet. Genomics">
        <title>Evolutionary relationship of Alw26I, Eco31I and Esp3I, restriction endonucleases that recognise overlapping sequences.</title>
        <authorList>
            <person name="Bitinaite J."/>
            <person name="Mitkaite G."/>
            <person name="Dauksaite V."/>
            <person name="Jakubauskas A."/>
            <person name="Timinskas A."/>
            <person name="Vaisvila R."/>
            <person name="Lubys A."/>
            <person name="Janulaitis A."/>
        </authorList>
    </citation>
    <scope>NUCLEOTIDE SEQUENCE</scope>
    <source>
        <strain evidence="1">RFL3</strain>
    </source>
</reference>
<protein>
    <submittedName>
        <fullName evidence="1">Restriction endonuclease</fullName>
    </submittedName>
</protein>
<dbReference type="NCBIfam" id="TIGR02986">
    <property type="entry name" value="restrict_Alw26I"/>
    <property type="match status" value="1"/>
</dbReference>
<dbReference type="EMBL" id="AF458983">
    <property type="protein sequence ID" value="AAM09641.1"/>
    <property type="molecule type" value="Genomic_DNA"/>
</dbReference>
<name>Q8RNY4_HAFAL</name>
<dbReference type="Pfam" id="PF09665">
    <property type="entry name" value="RE_Alw26IDE"/>
    <property type="match status" value="1"/>
</dbReference>
<dbReference type="InterPro" id="IPR014328">
    <property type="entry name" value="Restrct_endonuc_II_Alw26I"/>
</dbReference>
<organism evidence="1">
    <name type="scientific">Hafnia alvei</name>
    <dbReference type="NCBI Taxonomy" id="569"/>
    <lineage>
        <taxon>Bacteria</taxon>
        <taxon>Pseudomonadati</taxon>
        <taxon>Pseudomonadota</taxon>
        <taxon>Gammaproteobacteria</taxon>
        <taxon>Enterobacterales</taxon>
        <taxon>Hafniaceae</taxon>
        <taxon>Hafnia</taxon>
    </lineage>
</organism>
<sequence length="533" mass="61709">MVTHKYGRGKFETNPKYIAYMRMIVTHPNYAGMPNAVSQDGRINWQVSSGKTTSFYTYYLERRAWWIAKADSLGLPGKSDENDRFTIAARIIHPTGYRTCRLCGEDFNVGYFYLNHAFCVKLKNDFPQLDVSKEQPIDDVIEQLRQLVSEDTIEAYFLECFPERASFFTRFGVTKQAFEQSCYLRTYKLSPGFMGNPPDRLDGFHDYHGSCRKNNDPGRFDENMRSYSHDRRSFEWWAEGNWALADALYNKAGPGRCSIPNCGKMLEKISPDHIGPLACGFKQLPLFAPTCQNHNSAKNRRFTLNDVKILLNYETVTAESVASWQIRAHWDKYKNIVSDDYQTKAFSNSLRSLQDMYLRILWELYLNGNARFLATILKPEYALEQYHFENLDIGTLQFTGVYSDKKITNSRKSLAARTVRIAFEALTEYVSKPIERRKMVRSDYQENQALITHTVQKISSLRAASDNAWNEALHPLLGASEKEKRISALFLFHKVPQNETDTLCRELLQNMFDHIGRSAEIDFSRYELQIEDA</sequence>
<accession>Q8RNY4</accession>
<proteinExistence type="predicted"/>
<keyword evidence="1" id="KW-0378">Hydrolase</keyword>